<name>A0A7R9V509_9CHLO</name>
<gene>
    <name evidence="1" type="ORF">CEUR00632_LOCUS3139</name>
</gene>
<proteinExistence type="predicted"/>
<accession>A0A7R9V509</accession>
<protein>
    <submittedName>
        <fullName evidence="1">Uncharacterized protein</fullName>
    </submittedName>
</protein>
<dbReference type="AlphaFoldDB" id="A0A7R9V509"/>
<organism evidence="1">
    <name type="scientific">Chlamydomonas euryale</name>
    <dbReference type="NCBI Taxonomy" id="1486919"/>
    <lineage>
        <taxon>Eukaryota</taxon>
        <taxon>Viridiplantae</taxon>
        <taxon>Chlorophyta</taxon>
        <taxon>core chlorophytes</taxon>
        <taxon>Chlorophyceae</taxon>
        <taxon>CS clade</taxon>
        <taxon>Chlamydomonadales</taxon>
        <taxon>Chlamydomonadaceae</taxon>
        <taxon>Chlamydomonas</taxon>
    </lineage>
</organism>
<dbReference type="EMBL" id="HBEC01006952">
    <property type="protein sequence ID" value="CAD8283104.1"/>
    <property type="molecule type" value="Transcribed_RNA"/>
</dbReference>
<reference evidence="1" key="1">
    <citation type="submission" date="2021-01" db="EMBL/GenBank/DDBJ databases">
        <authorList>
            <person name="Corre E."/>
            <person name="Pelletier E."/>
            <person name="Niang G."/>
            <person name="Scheremetjew M."/>
            <person name="Finn R."/>
            <person name="Kale V."/>
            <person name="Holt S."/>
            <person name="Cochrane G."/>
            <person name="Meng A."/>
            <person name="Brown T."/>
            <person name="Cohen L."/>
        </authorList>
    </citation>
    <scope>NUCLEOTIDE SEQUENCE</scope>
    <source>
        <strain evidence="1">CCMP219</strain>
    </source>
</reference>
<evidence type="ECO:0000313" key="1">
    <source>
        <dbReference type="EMBL" id="CAD8283104.1"/>
    </source>
</evidence>
<sequence length="117" mass="12879">MWITSTNILSASAEVQDARRRQGSGLLMASYKHGLGHPMSISRWWLASKKKNANTMGCHGQWWLRTEGIKQCGQLASLRQLWCIMGGKTARKPALEQSGVVYAYGMIGLSSPQACVP</sequence>